<keyword evidence="1" id="KW-0808">Transferase</keyword>
<evidence type="ECO:0000313" key="1">
    <source>
        <dbReference type="EMBL" id="PTM61396.1"/>
    </source>
</evidence>
<dbReference type="SUPFAM" id="SSF53756">
    <property type="entry name" value="UDP-Glycosyltransferase/glycogen phosphorylase"/>
    <property type="match status" value="1"/>
</dbReference>
<dbReference type="RefSeq" id="WP_108173878.1">
    <property type="nucleotide sequence ID" value="NZ_PZZL01000001.1"/>
</dbReference>
<accession>A0A2T4ZHD4</accession>
<dbReference type="PANTHER" id="PTHR12526">
    <property type="entry name" value="GLYCOSYLTRANSFERASE"/>
    <property type="match status" value="1"/>
</dbReference>
<evidence type="ECO:0000313" key="2">
    <source>
        <dbReference type="Proteomes" id="UP000241808"/>
    </source>
</evidence>
<proteinExistence type="predicted"/>
<dbReference type="PANTHER" id="PTHR12526:SF630">
    <property type="entry name" value="GLYCOSYLTRANSFERASE"/>
    <property type="match status" value="1"/>
</dbReference>
<organism evidence="1 2">
    <name type="scientific">Phreatobacter oligotrophus</name>
    <dbReference type="NCBI Taxonomy" id="1122261"/>
    <lineage>
        <taxon>Bacteria</taxon>
        <taxon>Pseudomonadati</taxon>
        <taxon>Pseudomonadota</taxon>
        <taxon>Alphaproteobacteria</taxon>
        <taxon>Hyphomicrobiales</taxon>
        <taxon>Phreatobacteraceae</taxon>
        <taxon>Phreatobacter</taxon>
    </lineage>
</organism>
<comment type="caution">
    <text evidence="1">The sequence shown here is derived from an EMBL/GenBank/DDBJ whole genome shotgun (WGS) entry which is preliminary data.</text>
</comment>
<gene>
    <name evidence="1" type="ORF">C8P69_10163</name>
</gene>
<name>A0A2T4ZHD4_9HYPH</name>
<keyword evidence="2" id="KW-1185">Reference proteome</keyword>
<sequence>MHGTTCRPQLVCFSHLRWDFVYQRPQHLLSRAARDHDVYFIEEPVFEAGATPHLRTSPRPEGVTVVLPVLPTGSEAGMAEALRPLLRRLLPSGPARRTLWYYTPMAVAFSRDIPADVVVYDNMDELTGFLGAPAHLLALEAELFARADLVFTGGMSLYRAKRHRHPSVHAFPSSIDKAHFARARGTVAEPADQRAIPGPRAGFFGVIDERMDVGLLARTAARCPDWQFVMIGPVVKIDPAGLPRQPNIHWLGPKAYRDLPDYIAGWTVGLMPFALNEATRFISPTKTPEFLAAGVPVVSTAITDVVSPYGDKGLVAIAGDDAGLADSLETLRRRPRAPWLAAVDRHLAGMSWDRTWADMQHLMLGVGQATQPKVEAARSTARQVMVGEEAHV</sequence>
<dbReference type="Pfam" id="PF13692">
    <property type="entry name" value="Glyco_trans_1_4"/>
    <property type="match status" value="1"/>
</dbReference>
<protein>
    <submittedName>
        <fullName evidence="1">Glycosyltransferase involved in cell wall biosynthesis</fullName>
    </submittedName>
</protein>
<dbReference type="EMBL" id="PZZL01000001">
    <property type="protein sequence ID" value="PTM61396.1"/>
    <property type="molecule type" value="Genomic_DNA"/>
</dbReference>
<reference evidence="1 2" key="1">
    <citation type="submission" date="2018-04" db="EMBL/GenBank/DDBJ databases">
        <title>Genomic Encyclopedia of Archaeal and Bacterial Type Strains, Phase II (KMG-II): from individual species to whole genera.</title>
        <authorList>
            <person name="Goeker M."/>
        </authorList>
    </citation>
    <scope>NUCLEOTIDE SEQUENCE [LARGE SCALE GENOMIC DNA]</scope>
    <source>
        <strain evidence="1 2">DSM 25521</strain>
    </source>
</reference>
<dbReference type="Proteomes" id="UP000241808">
    <property type="component" value="Unassembled WGS sequence"/>
</dbReference>
<dbReference type="Gene3D" id="3.40.50.2000">
    <property type="entry name" value="Glycogen Phosphorylase B"/>
    <property type="match status" value="1"/>
</dbReference>
<dbReference type="GO" id="GO:0016740">
    <property type="term" value="F:transferase activity"/>
    <property type="evidence" value="ECO:0007669"/>
    <property type="project" value="UniProtKB-KW"/>
</dbReference>
<dbReference type="AlphaFoldDB" id="A0A2T4ZHD4"/>
<dbReference type="OrthoDB" id="9769600at2"/>